<dbReference type="Proteomes" id="UP001180020">
    <property type="component" value="Unassembled WGS sequence"/>
</dbReference>
<dbReference type="SMART" id="SM01349">
    <property type="entry name" value="TOG"/>
    <property type="match status" value="1"/>
</dbReference>
<protein>
    <recommendedName>
        <fullName evidence="12">TOG domain-containing protein</fullName>
    </recommendedName>
</protein>
<dbReference type="Gene3D" id="1.25.10.10">
    <property type="entry name" value="Leucine-rich Repeat Variant"/>
    <property type="match status" value="3"/>
</dbReference>
<reference evidence="13" key="1">
    <citation type="journal article" date="2023" name="Nat. Commun.">
        <title>Diploid and tetraploid genomes of Acorus and the evolution of monocots.</title>
        <authorList>
            <person name="Ma L."/>
            <person name="Liu K.W."/>
            <person name="Li Z."/>
            <person name="Hsiao Y.Y."/>
            <person name="Qi Y."/>
            <person name="Fu T."/>
            <person name="Tang G.D."/>
            <person name="Zhang D."/>
            <person name="Sun W.H."/>
            <person name="Liu D.K."/>
            <person name="Li Y."/>
            <person name="Chen G.Z."/>
            <person name="Liu X.D."/>
            <person name="Liao X.Y."/>
            <person name="Jiang Y.T."/>
            <person name="Yu X."/>
            <person name="Hao Y."/>
            <person name="Huang J."/>
            <person name="Zhao X.W."/>
            <person name="Ke S."/>
            <person name="Chen Y.Y."/>
            <person name="Wu W.L."/>
            <person name="Hsu J.L."/>
            <person name="Lin Y.F."/>
            <person name="Huang M.D."/>
            <person name="Li C.Y."/>
            <person name="Huang L."/>
            <person name="Wang Z.W."/>
            <person name="Zhao X."/>
            <person name="Zhong W.Y."/>
            <person name="Peng D.H."/>
            <person name="Ahmad S."/>
            <person name="Lan S."/>
            <person name="Zhang J.S."/>
            <person name="Tsai W.C."/>
            <person name="Van de Peer Y."/>
            <person name="Liu Z.J."/>
        </authorList>
    </citation>
    <scope>NUCLEOTIDE SEQUENCE</scope>
    <source>
        <strain evidence="13">CP</strain>
    </source>
</reference>
<dbReference type="FunFam" id="1.25.10.10:FF:000073">
    <property type="entry name" value="Splicing factor 3b, subunit 1"/>
    <property type="match status" value="1"/>
</dbReference>
<feature type="compositionally biased region" description="Low complexity" evidence="11">
    <location>
        <begin position="271"/>
        <end position="286"/>
    </location>
</feature>
<dbReference type="FunFam" id="1.25.10.10:FF:000066">
    <property type="entry name" value="Splicing factor 3B subunit 1"/>
    <property type="match status" value="1"/>
</dbReference>
<comment type="subcellular location">
    <subcellularLocation>
        <location evidence="1">Nucleus</location>
    </subcellularLocation>
</comment>
<dbReference type="SUPFAM" id="SSF48371">
    <property type="entry name" value="ARM repeat"/>
    <property type="match status" value="1"/>
</dbReference>
<feature type="domain" description="TOG" evidence="12">
    <location>
        <begin position="842"/>
        <end position="1103"/>
    </location>
</feature>
<evidence type="ECO:0000259" key="12">
    <source>
        <dbReference type="SMART" id="SM01349"/>
    </source>
</evidence>
<evidence type="ECO:0000256" key="5">
    <source>
        <dbReference type="ARBA" id="ARBA00022737"/>
    </source>
</evidence>
<organism evidence="13 14">
    <name type="scientific">Acorus calamus</name>
    <name type="common">Sweet flag</name>
    <dbReference type="NCBI Taxonomy" id="4465"/>
    <lineage>
        <taxon>Eukaryota</taxon>
        <taxon>Viridiplantae</taxon>
        <taxon>Streptophyta</taxon>
        <taxon>Embryophyta</taxon>
        <taxon>Tracheophyta</taxon>
        <taxon>Spermatophyta</taxon>
        <taxon>Magnoliopsida</taxon>
        <taxon>Liliopsida</taxon>
        <taxon>Acoraceae</taxon>
        <taxon>Acorus</taxon>
    </lineage>
</organism>
<accession>A0AAV9CGP7</accession>
<keyword evidence="10" id="KW-0175">Coiled coil</keyword>
<feature type="compositionally biased region" description="Basic and acidic residues" evidence="11">
    <location>
        <begin position="159"/>
        <end position="180"/>
    </location>
</feature>
<evidence type="ECO:0000256" key="11">
    <source>
        <dbReference type="SAM" id="MobiDB-lite"/>
    </source>
</evidence>
<dbReference type="FunFam" id="1.25.10.10:FF:000069">
    <property type="entry name" value="Splicing factor 3B subunit 1"/>
    <property type="match status" value="1"/>
</dbReference>
<reference evidence="13" key="2">
    <citation type="submission" date="2023-06" db="EMBL/GenBank/DDBJ databases">
        <authorList>
            <person name="Ma L."/>
            <person name="Liu K.-W."/>
            <person name="Li Z."/>
            <person name="Hsiao Y.-Y."/>
            <person name="Qi Y."/>
            <person name="Fu T."/>
            <person name="Tang G."/>
            <person name="Zhang D."/>
            <person name="Sun W.-H."/>
            <person name="Liu D.-K."/>
            <person name="Li Y."/>
            <person name="Chen G.-Z."/>
            <person name="Liu X.-D."/>
            <person name="Liao X.-Y."/>
            <person name="Jiang Y.-T."/>
            <person name="Yu X."/>
            <person name="Hao Y."/>
            <person name="Huang J."/>
            <person name="Zhao X.-W."/>
            <person name="Ke S."/>
            <person name="Chen Y.-Y."/>
            <person name="Wu W.-L."/>
            <person name="Hsu J.-L."/>
            <person name="Lin Y.-F."/>
            <person name="Huang M.-D."/>
            <person name="Li C.-Y."/>
            <person name="Huang L."/>
            <person name="Wang Z.-W."/>
            <person name="Zhao X."/>
            <person name="Zhong W.-Y."/>
            <person name="Peng D.-H."/>
            <person name="Ahmad S."/>
            <person name="Lan S."/>
            <person name="Zhang J.-S."/>
            <person name="Tsai W.-C."/>
            <person name="Van De Peer Y."/>
            <person name="Liu Z.-J."/>
        </authorList>
    </citation>
    <scope>NUCLEOTIDE SEQUENCE</scope>
    <source>
        <strain evidence="13">CP</strain>
        <tissue evidence="13">Leaves</tissue>
    </source>
</reference>
<dbReference type="Pfam" id="PF08920">
    <property type="entry name" value="SF3b1"/>
    <property type="match status" value="1"/>
</dbReference>
<feature type="compositionally biased region" description="Basic and acidic residues" evidence="11">
    <location>
        <begin position="202"/>
        <end position="214"/>
    </location>
</feature>
<dbReference type="InterPro" id="IPR038737">
    <property type="entry name" value="SF3b_su1-like"/>
</dbReference>
<dbReference type="InterPro" id="IPR011989">
    <property type="entry name" value="ARM-like"/>
</dbReference>
<evidence type="ECO:0000256" key="6">
    <source>
        <dbReference type="ARBA" id="ARBA00023187"/>
    </source>
</evidence>
<comment type="similarity">
    <text evidence="8">Belongs to the phosphatase 2A regulatory subunit A family.</text>
</comment>
<evidence type="ECO:0000313" key="14">
    <source>
        <dbReference type="Proteomes" id="UP001180020"/>
    </source>
</evidence>
<keyword evidence="6" id="KW-0508">mRNA splicing</keyword>
<dbReference type="PANTHER" id="PTHR12097">
    <property type="entry name" value="SPLICING FACTOR 3B, SUBUNIT 1-RELATED"/>
    <property type="match status" value="1"/>
</dbReference>
<evidence type="ECO:0000256" key="1">
    <source>
        <dbReference type="ARBA" id="ARBA00004123"/>
    </source>
</evidence>
<dbReference type="InterPro" id="IPR054573">
    <property type="entry name" value="PP2A/SF3B1-like_HEAT"/>
</dbReference>
<gene>
    <name evidence="13" type="ORF">QJS10_CPB19g02030</name>
</gene>
<dbReference type="InterPro" id="IPR015016">
    <property type="entry name" value="SF3b_su1"/>
</dbReference>
<dbReference type="GO" id="GO:0000245">
    <property type="term" value="P:spliceosomal complex assembly"/>
    <property type="evidence" value="ECO:0007669"/>
    <property type="project" value="InterPro"/>
</dbReference>
<evidence type="ECO:0000256" key="4">
    <source>
        <dbReference type="ARBA" id="ARBA00022728"/>
    </source>
</evidence>
<keyword evidence="14" id="KW-1185">Reference proteome</keyword>
<comment type="similarity">
    <text evidence="2">Belongs to the SF3B1 family.</text>
</comment>
<dbReference type="InterPro" id="IPR016024">
    <property type="entry name" value="ARM-type_fold"/>
</dbReference>
<dbReference type="InterPro" id="IPR021133">
    <property type="entry name" value="HEAT_type_2"/>
</dbReference>
<feature type="region of interest" description="Disordered" evidence="11">
    <location>
        <begin position="79"/>
        <end position="339"/>
    </location>
</feature>
<dbReference type="GO" id="GO:0003729">
    <property type="term" value="F:mRNA binding"/>
    <property type="evidence" value="ECO:0007669"/>
    <property type="project" value="InterPro"/>
</dbReference>
<dbReference type="EMBL" id="JAUJYO010000019">
    <property type="protein sequence ID" value="KAK1287972.1"/>
    <property type="molecule type" value="Genomic_DNA"/>
</dbReference>
<comment type="caution">
    <text evidence="13">The sequence shown here is derived from an EMBL/GenBank/DDBJ whole genome shotgun (WGS) entry which is preliminary data.</text>
</comment>
<keyword evidence="3" id="KW-0507">mRNA processing</keyword>
<dbReference type="Pfam" id="PF22646">
    <property type="entry name" value="PPP2R1A-like_HEAT"/>
    <property type="match status" value="1"/>
</dbReference>
<keyword evidence="4" id="KW-0747">Spliceosome</keyword>
<evidence type="ECO:0000256" key="9">
    <source>
        <dbReference type="PROSITE-ProRule" id="PRU00103"/>
    </source>
</evidence>
<feature type="repeat" description="HEAT" evidence="9">
    <location>
        <begin position="672"/>
        <end position="710"/>
    </location>
</feature>
<dbReference type="PROSITE" id="PS50077">
    <property type="entry name" value="HEAT_REPEAT"/>
    <property type="match status" value="1"/>
</dbReference>
<evidence type="ECO:0000313" key="13">
    <source>
        <dbReference type="EMBL" id="KAK1287972.1"/>
    </source>
</evidence>
<dbReference type="GO" id="GO:0005681">
    <property type="term" value="C:spliceosomal complex"/>
    <property type="evidence" value="ECO:0007669"/>
    <property type="project" value="UniProtKB-KW"/>
</dbReference>
<evidence type="ECO:0000256" key="3">
    <source>
        <dbReference type="ARBA" id="ARBA00022664"/>
    </source>
</evidence>
<name>A0AAV9CGP7_ACOCL</name>
<keyword evidence="7" id="KW-0539">Nucleus</keyword>
<proteinExistence type="inferred from homology"/>
<evidence type="ECO:0000256" key="10">
    <source>
        <dbReference type="SAM" id="Coils"/>
    </source>
</evidence>
<keyword evidence="5" id="KW-0677">Repeat</keyword>
<dbReference type="InterPro" id="IPR034085">
    <property type="entry name" value="TOG"/>
</dbReference>
<evidence type="ECO:0000256" key="2">
    <source>
        <dbReference type="ARBA" id="ARBA00005754"/>
    </source>
</evidence>
<feature type="compositionally biased region" description="Basic and acidic residues" evidence="11">
    <location>
        <begin position="109"/>
        <end position="119"/>
    </location>
</feature>
<feature type="coiled-coil region" evidence="10">
    <location>
        <begin position="8"/>
        <end position="35"/>
    </location>
</feature>
<sequence length="1291" mass="143882">MAGIFEKMDTMSEDIAKIQEERKKKEQELASLTDVVYDTDLYGGGNRFEGYELSIPVNEDDEDQQDAGEREVARRMASFTAPKSAMSEIPRVGGPDASVDDGGFKKPSKIIDREDEYRQRRLSRVLSPPRHDPFAKPDATPDVSTRTYSEIMREQAMNRQKEEIQKEIAAKKKKDEEEKGGNAASVAEPTAQAATAQKRRNRWDQSQEQQEPKKAKTSSSSDWDVPDSTPGIGRWDATPTPGRVAADATPSVRRNRWDETPTPGRLMDSDATPAAGGVTPGATPAGMTWDATPKLPGMATPTPKRQRSRWDETPATMGGATPMPGATPSGATPSAAYTPGVTPVGGMDLATPTPGAINLRGPLTPEQYNLLRWEKDIEERNRPLTDEELDAMFPQEGYKILEPPASYVPIRTPARKLLATPTPLGTPLYAIPEENRGQQFDVPKEAPGGLPFMKPEDYQYFGALLNEDDEEELSPEEQKERKIMKLLLKVKNGTPPQRKTALRQLTDKAREFGAGPLFNRILPLLMQPTLEDQERHLLVKVIDRVLYKLDELVRPFVHKILVVIEPLLIDEDYYARVEGREIISNLSKAAGLATMIAAMRPDIDNIDEYVRNTTARAFSVVASALGIPALLPFLKAVCQSKKSWQARHTGIKIVQQIAILMGCAVLPHLRSLVEIIENGLTDENQKVRTITALSLAALAEAAAPYGIESFDSVLKPLWKGIRSHRGKVLAAFLKSIGFIIPLMDAEYASYYTKEVVFVLIREFQSPDEEMKKIVLKVVKQCVSTEGVEADYIRSDILPEFFKNFWVRRMALDRRNYRQLVETTVEIANKVGVADIVGRIVEDLKDESEPYRRMVMETIEKVVANLGASDIDARLEELLIDGILYAFQEQTSDDANVMLNGFGAVVNALGQRVKPYLPQICGTIKWRLNNKSAKVRQQAADLISRIAVVMKQCHEEQLMGHLGVVLYEYLGEEYPEVLGSILGALKSIVNVIGMTKMTPPIKDLLPRLTPILKNRHEKVQENCIDLVGRIADRGAEFVPAREWMRICFELLEMLKAHKKGIRRATVNTFGYIAKAIGPQDVLATLLNNLKVQERQNRVCTTVAIAIVAETCSPFTVLPALMNEYRVPELNVQNGVLKSLSFLFEYIGEMGKDYIYAVTPLLEDALMDRDLVHRQTAASAVKHMALGVAGLGCEDALIHLLNYVWPNIFETSPHVINAVMEAIEGMRVALGPAAVLNYCLQGLFHPARKVREVYWKIYNSLYIGAQDALVAAYPVLEDEGNNIFSRPELTMFV</sequence>
<evidence type="ECO:0000256" key="7">
    <source>
        <dbReference type="ARBA" id="ARBA00023242"/>
    </source>
</evidence>
<evidence type="ECO:0000256" key="8">
    <source>
        <dbReference type="ARBA" id="ARBA00038332"/>
    </source>
</evidence>